<organism evidence="2 3">
    <name type="scientific">Zymoseptoria tritici ST99CH_1A5</name>
    <dbReference type="NCBI Taxonomy" id="1276529"/>
    <lineage>
        <taxon>Eukaryota</taxon>
        <taxon>Fungi</taxon>
        <taxon>Dikarya</taxon>
        <taxon>Ascomycota</taxon>
        <taxon>Pezizomycotina</taxon>
        <taxon>Dothideomycetes</taxon>
        <taxon>Dothideomycetidae</taxon>
        <taxon>Mycosphaerellales</taxon>
        <taxon>Mycosphaerellaceae</taxon>
        <taxon>Zymoseptoria</taxon>
    </lineage>
</organism>
<keyword evidence="1" id="KW-0812">Transmembrane</keyword>
<keyword evidence="1" id="KW-0472">Membrane</keyword>
<protein>
    <submittedName>
        <fullName evidence="2">Uncharacterized protein</fullName>
    </submittedName>
</protein>
<evidence type="ECO:0000256" key="1">
    <source>
        <dbReference type="SAM" id="Phobius"/>
    </source>
</evidence>
<proteinExistence type="predicted"/>
<dbReference type="Proteomes" id="UP000215453">
    <property type="component" value="Chromosome 6"/>
</dbReference>
<gene>
    <name evidence="2" type="ORF">ZT1A5_G6804</name>
</gene>
<feature type="transmembrane region" description="Helical" evidence="1">
    <location>
        <begin position="6"/>
        <end position="25"/>
    </location>
</feature>
<evidence type="ECO:0000313" key="2">
    <source>
        <dbReference type="EMBL" id="SMY25362.1"/>
    </source>
</evidence>
<accession>A0A1Y6LLM7</accession>
<sequence>MQLGTTFTLIFGLLATILGIIALLAHKSGILQDFIVRRSDRRQPLLQTPRNNAHHASILRDESMLWHELVEMILLVFLARYRNPAQLSHRFDLEAGRQSPPLQHALEEHRAARILPVEAPGIAETL</sequence>
<keyword evidence="1" id="KW-1133">Transmembrane helix</keyword>
<dbReference type="AlphaFoldDB" id="A0A1Y6LLM7"/>
<reference evidence="2 3" key="1">
    <citation type="submission" date="2016-10" db="EMBL/GenBank/DDBJ databases">
        <authorList>
            <person name="Varghese N."/>
        </authorList>
    </citation>
    <scope>NUCLEOTIDE SEQUENCE [LARGE SCALE GENOMIC DNA]</scope>
</reference>
<dbReference type="EMBL" id="LT882681">
    <property type="protein sequence ID" value="SMY25362.1"/>
    <property type="molecule type" value="Genomic_DNA"/>
</dbReference>
<evidence type="ECO:0000313" key="3">
    <source>
        <dbReference type="Proteomes" id="UP000215453"/>
    </source>
</evidence>
<name>A0A1Y6LLM7_ZYMTR</name>